<accession>F2UHG9</accession>
<dbReference type="InterPro" id="IPR015943">
    <property type="entry name" value="WD40/YVTN_repeat-like_dom_sf"/>
</dbReference>
<feature type="compositionally biased region" description="Basic and acidic residues" evidence="4">
    <location>
        <begin position="1"/>
        <end position="40"/>
    </location>
</feature>
<dbReference type="Pfam" id="PF22785">
    <property type="entry name" value="Tc-R-P"/>
    <property type="match status" value="1"/>
</dbReference>
<dbReference type="CDD" id="cd16691">
    <property type="entry name" value="mRING-H2-C3H3C2_Mio"/>
    <property type="match status" value="1"/>
</dbReference>
<dbReference type="GO" id="GO:0005737">
    <property type="term" value="C:cytoplasm"/>
    <property type="evidence" value="ECO:0007669"/>
    <property type="project" value="TreeGrafter"/>
</dbReference>
<feature type="region of interest" description="Disordered" evidence="4">
    <location>
        <begin position="939"/>
        <end position="1037"/>
    </location>
</feature>
<feature type="region of interest" description="Disordered" evidence="4">
    <location>
        <begin position="95"/>
        <end position="122"/>
    </location>
</feature>
<dbReference type="Pfam" id="PF17034">
    <property type="entry name" value="zinc_ribbon_16"/>
    <property type="match status" value="1"/>
</dbReference>
<dbReference type="STRING" id="946362.F2UHG9"/>
<feature type="region of interest" description="Disordered" evidence="4">
    <location>
        <begin position="604"/>
        <end position="628"/>
    </location>
</feature>
<feature type="domain" description="Tyrosine specific protein phosphatases" evidence="7">
    <location>
        <begin position="1675"/>
        <end position="1725"/>
    </location>
</feature>
<gene>
    <name evidence="8" type="ORF">PTSG_12618</name>
</gene>
<dbReference type="KEGG" id="sre:PTSG_12618"/>
<organism evidence="9">
    <name type="scientific">Salpingoeca rosetta (strain ATCC 50818 / BSB-021)</name>
    <dbReference type="NCBI Taxonomy" id="946362"/>
    <lineage>
        <taxon>Eukaryota</taxon>
        <taxon>Choanoflagellata</taxon>
        <taxon>Craspedida</taxon>
        <taxon>Salpingoecidae</taxon>
        <taxon>Salpingoeca</taxon>
    </lineage>
</organism>
<feature type="region of interest" description="Disordered" evidence="4">
    <location>
        <begin position="518"/>
        <end position="542"/>
    </location>
</feature>
<feature type="transmembrane region" description="Helical" evidence="5">
    <location>
        <begin position="1522"/>
        <end position="1545"/>
    </location>
</feature>
<dbReference type="PROSITE" id="PS50056">
    <property type="entry name" value="TYR_PHOSPHATASE_2"/>
    <property type="match status" value="1"/>
</dbReference>
<dbReference type="InterPro" id="IPR031488">
    <property type="entry name" value="Zn_ribbon_mio"/>
</dbReference>
<dbReference type="GeneID" id="16072042"/>
<dbReference type="eggNOG" id="KOG1719">
    <property type="taxonomic scope" value="Eukaryota"/>
</dbReference>
<keyword evidence="9" id="KW-1185">Reference proteome</keyword>
<proteinExistence type="inferred from homology"/>
<protein>
    <submittedName>
        <fullName evidence="8">Uncharacterized protein</fullName>
    </submittedName>
</protein>
<feature type="compositionally biased region" description="Acidic residues" evidence="4">
    <location>
        <begin position="867"/>
        <end position="882"/>
    </location>
</feature>
<dbReference type="RefSeq" id="XP_004991482.1">
    <property type="nucleotide sequence ID" value="XM_004991425.1"/>
</dbReference>
<dbReference type="GO" id="GO:0034198">
    <property type="term" value="P:cellular response to amino acid starvation"/>
    <property type="evidence" value="ECO:0007669"/>
    <property type="project" value="TreeGrafter"/>
</dbReference>
<feature type="compositionally biased region" description="Acidic residues" evidence="4">
    <location>
        <begin position="613"/>
        <end position="628"/>
    </location>
</feature>
<name>F2UHG9_SALR5</name>
<dbReference type="Proteomes" id="UP000007799">
    <property type="component" value="Unassembled WGS sequence"/>
</dbReference>
<feature type="compositionally biased region" description="Basic and acidic residues" evidence="4">
    <location>
        <begin position="527"/>
        <end position="537"/>
    </location>
</feature>
<dbReference type="SUPFAM" id="SSF50978">
    <property type="entry name" value="WD40 repeat-like"/>
    <property type="match status" value="1"/>
</dbReference>
<keyword evidence="5" id="KW-0472">Membrane</keyword>
<evidence type="ECO:0000256" key="4">
    <source>
        <dbReference type="SAM" id="MobiDB-lite"/>
    </source>
</evidence>
<dbReference type="PROSITE" id="PS50054">
    <property type="entry name" value="TYR_PHOSPHATASE_DUAL"/>
    <property type="match status" value="1"/>
</dbReference>
<dbReference type="SUPFAM" id="SSF52799">
    <property type="entry name" value="(Phosphotyrosine protein) phosphatases II"/>
    <property type="match status" value="1"/>
</dbReference>
<dbReference type="EMBL" id="GL832974">
    <property type="protein sequence ID" value="EGD76568.1"/>
    <property type="molecule type" value="Genomic_DNA"/>
</dbReference>
<sequence length="1759" mass="198109">MWWWKQSDKQREREREEKERQEKERQEKERQEKEEQERRERAKRKKEKRKKRAQQRRARREEKARQHYVLGGKWCPWQDDLLLLATQSDLHLFSIPEAPSRPQSPDFLEQQPGQRSRLEPGRSRWIGDVSDLSVLRPDELLRVKRIGGYVNSKPGPRCTFDWCPRKTEGRLVVANFGTATTFIKSLIEEETPGTAELSAALSVHNRGYCTSTEWNTLRDQIALGYSRDSRRSILVWDPRRYEAQLPDLARLRMATGTARQFTISSRTGRHRPVALQELGNGHGCRDTKWSPAKSHSLFAAMTNAVSVFDLRMGKEAYKWRMSDAERIAINPYDENMMAVARQGCIHVFDVRRWRSPAICEISASPGQAIVDLHFSPTRSDLLCFLETGSPWIHTANVFRSSMREIFAAPEKKHHTYAHDIGANFSALSCHPRHKARVAAIAREGFVTDTVLHPANVTIQSPNGYFLRTDENMFGFALSRAGSIGTEERFAGVDTQVTTVVPEEDMMVRRLLPRPKPLRGAGKTGKVIGDRPSGKDVEAPQAPNKALQRVYEYEKQFMRTYNADAPEEAYEQLLHRLLDMPIAEEEIFEDAATRRLMERLMVPLPRPPRRLLDGGDDDDDDDDESDEDDDDLLFEYDAADDTWVSQDDDVPVDFAIEMGDFDEEDNSYADTISSAFDSVRHGVAGGGGSIADRGDTRDNNDNNDDDGGDDDDDNDDDDGGGDDDDDDDDDDDYDDDDDDDDYDFDGEGSQPHGRRGAGGVRTKRRSKIFQPRPKSQAKVSFPPTDPAVRMSYIGARMYDRLVRGYSNSKQFMRTYNADAPEEAYEQLLHRLLDMPIAEEEIFEDAATRRLMERLMVPLPRPPRRLLDGGDDDDDDDDESDEDDDDLLFEYDAADDTWVSQDDDVPVDFAIEMGDFDEEDNSYADTISSAFDSVRHGVAGGGGSIADRGDTRDNNDNNDDDGGDDDDDNDDDDGGGDDDDDDDDDDDYDDDDDDDDYDFDGEGSQPHGRRGAGGVRTKRRSKIFQPRPKSQAKVSFPPTDPAVRMSYIGARMYDRLVRGYSNSARRNMKITCDDWEVHAVWEWLVAQERKGVMGKSAPVSIRDVLAANSQWLYRHAPGFVHPNATQVTMSTGQVLCDHAPQRLLSLALCGWFPPRGADRYSPAPINARLKELLQLGCIGRAASFLAFHNRLDHALIVLTSLEPKPCNDLFILCGTALQAASDEDIPAVAARMERVVKDPYLLAMLQLLADQQRACEAVTKNKEMHVADRAAFLLRFQDDTLALEAQLEAITNEMITGGFLHGLIFTGVSDASIELLQQFLDRTHDLQTVCLVAAHCIGRPPHILSGGRKKHVLTDDRTDEWFDEYRDLLDRWQMFSHRAEFDSLITKVVDTRSGAAPPRSVVLRCQHCNKCMAGARRLRTVRAVLKRNCQECHAPLQTCVVCATRMTINAVATGSFDVGSRHGREGQAPLAPAMFTWCQVCGHGGHANHLLQWFSANTTCAAAECNCKCIVNDTTTIQRQARQLWMALGLRVFGGVVCAMMVVAYATSGFVGEVSLIAGLAVLVTVLCLTGVAPPWLANLFARFIRFPREIIVWLQGGRPFNYNTITENVLLGRLPRSVADIRKLQEEHNAVAIVDMTQPWEQYVNVQAFVEEKIVRLNLPTPDYSCPSLSSIQLGVNFIEQHRQHGAVYVHCNGGKGRAPMVVAAWLVRHQQLTPEAAEATILANRRITPMSKWGPLRAHWRRLHEYYRSHTSLHAGTSR</sequence>
<evidence type="ECO:0000259" key="7">
    <source>
        <dbReference type="PROSITE" id="PS50056"/>
    </source>
</evidence>
<dbReference type="PANTHER" id="PTHR16453:SF9">
    <property type="entry name" value="GATOR COMPLEX PROTEIN MIOS"/>
    <property type="match status" value="1"/>
</dbReference>
<feature type="region of interest" description="Disordered" evidence="4">
    <location>
        <begin position="1"/>
        <end position="63"/>
    </location>
</feature>
<dbReference type="InterPro" id="IPR029021">
    <property type="entry name" value="Prot-tyrosine_phosphatase-like"/>
</dbReference>
<dbReference type="Gene3D" id="2.130.10.10">
    <property type="entry name" value="YVTN repeat-like/Quinoprotein amine dehydrogenase"/>
    <property type="match status" value="1"/>
</dbReference>
<feature type="region of interest" description="Disordered" evidence="4">
    <location>
        <begin position="858"/>
        <end position="882"/>
    </location>
</feature>
<dbReference type="InterPro" id="IPR020422">
    <property type="entry name" value="TYR_PHOSPHATASE_DUAL_dom"/>
</dbReference>
<evidence type="ECO:0000256" key="3">
    <source>
        <dbReference type="ARBA" id="ARBA00022737"/>
    </source>
</evidence>
<dbReference type="eggNOG" id="KOG1008">
    <property type="taxonomic scope" value="Eukaryota"/>
</dbReference>
<feature type="domain" description="Tyrosine-protein phosphatase" evidence="6">
    <location>
        <begin position="1600"/>
        <end position="1752"/>
    </location>
</feature>
<dbReference type="InterPro" id="IPR000387">
    <property type="entry name" value="Tyr_Pase_dom"/>
</dbReference>
<reference evidence="8" key="1">
    <citation type="submission" date="2009-08" db="EMBL/GenBank/DDBJ databases">
        <title>Annotation of Salpingoeca rosetta.</title>
        <authorList>
            <consortium name="The Broad Institute Genome Sequencing Platform"/>
            <person name="Russ C."/>
            <person name="Cuomo C."/>
            <person name="Burger G."/>
            <person name="Gray M.W."/>
            <person name="Holland P.W.H."/>
            <person name="King N."/>
            <person name="Lang F.B.F."/>
            <person name="Roger A.J."/>
            <person name="Ruiz-Trillo I."/>
            <person name="Young S.K."/>
            <person name="Zeng Q."/>
            <person name="Gargeya S."/>
            <person name="Alvarado L."/>
            <person name="Berlin A."/>
            <person name="Chapman S.B."/>
            <person name="Chen Z."/>
            <person name="Freedman E."/>
            <person name="Gellesch M."/>
            <person name="Goldberg J."/>
            <person name="Griggs A."/>
            <person name="Gujja S."/>
            <person name="Heilman E."/>
            <person name="Heiman D."/>
            <person name="Howarth C."/>
            <person name="Mehta T."/>
            <person name="Neiman D."/>
            <person name="Pearson M."/>
            <person name="Roberts A."/>
            <person name="Saif S."/>
            <person name="Shea T."/>
            <person name="Shenoy N."/>
            <person name="Sisk P."/>
            <person name="Stolte C."/>
            <person name="Sykes S."/>
            <person name="White J."/>
            <person name="Yandava C."/>
            <person name="Haas B."/>
            <person name="Nusbaum C."/>
            <person name="Birren B."/>
        </authorList>
    </citation>
    <scope>NUCLEOTIDE SEQUENCE [LARGE SCALE GENOMIC DNA]</scope>
    <source>
        <strain evidence="8">ATCC 50818</strain>
    </source>
</reference>
<keyword evidence="3" id="KW-0677">Repeat</keyword>
<keyword evidence="5" id="KW-0812">Transmembrane</keyword>
<feature type="transmembrane region" description="Helical" evidence="5">
    <location>
        <begin position="1552"/>
        <end position="1575"/>
    </location>
</feature>
<evidence type="ECO:0000256" key="1">
    <source>
        <dbReference type="ARBA" id="ARBA00009713"/>
    </source>
</evidence>
<evidence type="ECO:0000256" key="5">
    <source>
        <dbReference type="SAM" id="Phobius"/>
    </source>
</evidence>
<dbReference type="Gene3D" id="3.90.190.10">
    <property type="entry name" value="Protein tyrosine phosphatase superfamily"/>
    <property type="match status" value="1"/>
</dbReference>
<dbReference type="InParanoid" id="F2UHG9"/>
<dbReference type="Pfam" id="PF21720">
    <property type="entry name" value="MIOS_WD40"/>
    <property type="match status" value="1"/>
</dbReference>
<dbReference type="InterPro" id="IPR036322">
    <property type="entry name" value="WD40_repeat_dom_sf"/>
</dbReference>
<dbReference type="GO" id="GO:1904263">
    <property type="term" value="P:positive regulation of TORC1 signaling"/>
    <property type="evidence" value="ECO:0007669"/>
    <property type="project" value="TreeGrafter"/>
</dbReference>
<evidence type="ECO:0000256" key="2">
    <source>
        <dbReference type="ARBA" id="ARBA00022574"/>
    </source>
</evidence>
<dbReference type="Pfam" id="PF21719">
    <property type="entry name" value="MIOS_a-sol"/>
    <property type="match status" value="1"/>
</dbReference>
<dbReference type="InterPro" id="IPR049092">
    <property type="entry name" value="MIOS_a-sol"/>
</dbReference>
<dbReference type="PANTHER" id="PTHR16453">
    <property type="entry name" value="WD40 DOMAIN-CONTAINING PROTEIN MIO FAMILY MEMBER"/>
    <property type="match status" value="1"/>
</dbReference>
<feature type="compositionally biased region" description="Acidic residues" evidence="4">
    <location>
        <begin position="954"/>
        <end position="999"/>
    </location>
</feature>
<dbReference type="InterPro" id="IPR037593">
    <property type="entry name" value="MIOS/Sea4"/>
</dbReference>
<evidence type="ECO:0000259" key="6">
    <source>
        <dbReference type="PROSITE" id="PS50054"/>
    </source>
</evidence>
<dbReference type="OrthoDB" id="341486at2759"/>
<comment type="similarity">
    <text evidence="1">Belongs to the WD repeat mio family.</text>
</comment>
<evidence type="ECO:0000313" key="9">
    <source>
        <dbReference type="Proteomes" id="UP000007799"/>
    </source>
</evidence>
<feature type="compositionally biased region" description="Acidic residues" evidence="4">
    <location>
        <begin position="700"/>
        <end position="745"/>
    </location>
</feature>
<keyword evidence="2" id="KW-0853">WD repeat</keyword>
<feature type="compositionally biased region" description="Basic residues" evidence="4">
    <location>
        <begin position="41"/>
        <end position="58"/>
    </location>
</feature>
<feature type="region of interest" description="Disordered" evidence="4">
    <location>
        <begin position="685"/>
        <end position="783"/>
    </location>
</feature>
<evidence type="ECO:0000313" key="8">
    <source>
        <dbReference type="EMBL" id="EGD76568.1"/>
    </source>
</evidence>
<keyword evidence="5" id="KW-1133">Transmembrane helix</keyword>